<keyword evidence="4" id="KW-0342">GTP-binding</keyword>
<dbReference type="Gene3D" id="3.40.50.300">
    <property type="entry name" value="P-loop containing nucleotide triphosphate hydrolases"/>
    <property type="match status" value="1"/>
</dbReference>
<evidence type="ECO:0000256" key="1">
    <source>
        <dbReference type="ARBA" id="ARBA00004515"/>
    </source>
</evidence>
<dbReference type="PANTHER" id="PTHR43134:SF3">
    <property type="entry name" value="FLAGELLAR BIOSYNTHESIS PROTEIN FLHF"/>
    <property type="match status" value="1"/>
</dbReference>
<feature type="domain" description="SRP54-type proteins GTP-binding" evidence="8">
    <location>
        <begin position="106"/>
        <end position="295"/>
    </location>
</feature>
<dbReference type="SMART" id="SM00962">
    <property type="entry name" value="SRP54"/>
    <property type="match status" value="1"/>
</dbReference>
<accession>A0ABU0YJG2</accession>
<evidence type="ECO:0000256" key="4">
    <source>
        <dbReference type="ARBA" id="ARBA00023134"/>
    </source>
</evidence>
<keyword evidence="10" id="KW-1185">Reference proteome</keyword>
<keyword evidence="5" id="KW-0472">Membrane</keyword>
<comment type="caution">
    <text evidence="9">The sequence shown here is derived from an EMBL/GenBank/DDBJ whole genome shotgun (WGS) entry which is preliminary data.</text>
</comment>
<dbReference type="InterPro" id="IPR000897">
    <property type="entry name" value="SRP54_GTPase_dom"/>
</dbReference>
<name>A0ABU0YJG2_9PROT</name>
<evidence type="ECO:0000256" key="6">
    <source>
        <dbReference type="SAM" id="MobiDB-lite"/>
    </source>
</evidence>
<comment type="similarity">
    <text evidence="2">Belongs to the GTP-binding SRP family.</text>
</comment>
<dbReference type="PANTHER" id="PTHR43134">
    <property type="entry name" value="SIGNAL RECOGNITION PARTICLE RECEPTOR SUBUNIT ALPHA"/>
    <property type="match status" value="1"/>
</dbReference>
<dbReference type="Pfam" id="PF00448">
    <property type="entry name" value="SRP54"/>
    <property type="match status" value="1"/>
</dbReference>
<feature type="domain" description="AAA+ ATPase" evidence="7">
    <location>
        <begin position="105"/>
        <end position="249"/>
    </location>
</feature>
<dbReference type="SUPFAM" id="SSF52540">
    <property type="entry name" value="P-loop containing nucleoside triphosphate hydrolases"/>
    <property type="match status" value="1"/>
</dbReference>
<feature type="region of interest" description="Disordered" evidence="6">
    <location>
        <begin position="315"/>
        <end position="343"/>
    </location>
</feature>
<comment type="subcellular location">
    <subcellularLocation>
        <location evidence="1">Cell inner membrane</location>
        <topology evidence="1">Peripheral membrane protein</topology>
        <orientation evidence="1">Cytoplasmic side</orientation>
    </subcellularLocation>
</comment>
<gene>
    <name evidence="9" type="ORF">Q8A70_05945</name>
</gene>
<dbReference type="EMBL" id="JAUYVI010000002">
    <property type="protein sequence ID" value="MDQ7247196.1"/>
    <property type="molecule type" value="Genomic_DNA"/>
</dbReference>
<protein>
    <submittedName>
        <fullName evidence="9">AAA family ATPase</fullName>
    </submittedName>
</protein>
<organism evidence="9 10">
    <name type="scientific">Dongia sedimenti</name>
    <dbReference type="NCBI Taxonomy" id="3064282"/>
    <lineage>
        <taxon>Bacteria</taxon>
        <taxon>Pseudomonadati</taxon>
        <taxon>Pseudomonadota</taxon>
        <taxon>Alphaproteobacteria</taxon>
        <taxon>Rhodospirillales</taxon>
        <taxon>Dongiaceae</taxon>
        <taxon>Dongia</taxon>
    </lineage>
</organism>
<evidence type="ECO:0000313" key="10">
    <source>
        <dbReference type="Proteomes" id="UP001230156"/>
    </source>
</evidence>
<proteinExistence type="inferred from homology"/>
<dbReference type="InterPro" id="IPR027417">
    <property type="entry name" value="P-loop_NTPase"/>
</dbReference>
<evidence type="ECO:0000256" key="3">
    <source>
        <dbReference type="ARBA" id="ARBA00022741"/>
    </source>
</evidence>
<dbReference type="Proteomes" id="UP001230156">
    <property type="component" value="Unassembled WGS sequence"/>
</dbReference>
<keyword evidence="3" id="KW-0547">Nucleotide-binding</keyword>
<dbReference type="InterPro" id="IPR003593">
    <property type="entry name" value="AAA+_ATPase"/>
</dbReference>
<dbReference type="RefSeq" id="WP_379954600.1">
    <property type="nucleotide sequence ID" value="NZ_JAUYVI010000002.1"/>
</dbReference>
<reference evidence="10" key="1">
    <citation type="submission" date="2023-08" db="EMBL/GenBank/DDBJ databases">
        <title>Rhodospirillaceae gen. nov., a novel taxon isolated from the Yangtze River Yuezi River estuary sludge.</title>
        <authorList>
            <person name="Ruan L."/>
        </authorList>
    </citation>
    <scope>NUCLEOTIDE SEQUENCE [LARGE SCALE GENOMIC DNA]</scope>
    <source>
        <strain evidence="10">R-7</strain>
    </source>
</reference>
<evidence type="ECO:0000256" key="2">
    <source>
        <dbReference type="ARBA" id="ARBA00008531"/>
    </source>
</evidence>
<evidence type="ECO:0000259" key="8">
    <source>
        <dbReference type="SMART" id="SM00962"/>
    </source>
</evidence>
<feature type="compositionally biased region" description="Basic residues" evidence="6">
    <location>
        <begin position="334"/>
        <end position="343"/>
    </location>
</feature>
<evidence type="ECO:0000259" key="7">
    <source>
        <dbReference type="SMART" id="SM00382"/>
    </source>
</evidence>
<evidence type="ECO:0000256" key="5">
    <source>
        <dbReference type="ARBA" id="ARBA00023136"/>
    </source>
</evidence>
<sequence>MSEAIRLVRDELGPDAVILSTETAGKQVKITAALDRTAILEPAPLLAVEPMDAIAGALDFHRAPELLTERLLTLAENFLLENPRQALGAALRSRFGYSPILQTRPERPIMLVGLPGAGKTATLAKLAAGARAAKWPVIAITCDLAKAGGIDQLATYAKAIGITAYQAKNAGALKRAVGAAPEGALVLIDTAGINPLKPDDMAALSDLAAAAKAEPVLVLAAGGDVSESGEQGQLFSEIGCQRLIATRIDAARRYGALLACAEGGKLAFAEFGVSPEIASGLMFFGADALARLLMPQEMAEGPKRAQNEATAARVDARFGGVAGKKPDSEGASGSRKRPMGSKT</sequence>
<dbReference type="SMART" id="SM00382">
    <property type="entry name" value="AAA"/>
    <property type="match status" value="1"/>
</dbReference>
<evidence type="ECO:0000313" key="9">
    <source>
        <dbReference type="EMBL" id="MDQ7247196.1"/>
    </source>
</evidence>